<sequence>MEGALWIRTSRGNLIRGWQKRYFVLTGDGVLKEFIEVDELGGTDQRQRQLAHASGMQLKNEVAVKGASVKTVPFALVGRHNVFQIALQGSFRMALSAKTSELMSMWVHTLKRLTGSPRARTRRASSEAETTRERSPAVCDGIPRHSITTSSLEYDEQSLSLPCSAFAMDDELREVSLSSASELGGLTDAMEWINSRARFRTDVNVASTHISRGCFLVSINGISLQTIGSTEVMHLLKPSKLPLHLRVFPSPYKKGVLKCKLCCSLSTQLKTIAQYRNGLREWKDQIVEIDGDVITCQRVAESKSKTKRVLPLTGECTVKTVHEIVADRKNCFLVSVKGYSMLFQAATQAELLEWIEAIQRAIQIAEGVLPGYEMPFDSLLLQSSQNMRNHQLAEDFTLEDAASTSNVSTDEAEWDASGDDTLESPTQVSTTPFEETTKPVVDPVPLPEEEITDLLHYLQLNGRFVEALQLLAKHSELRSLYWKKIFQWAMDPVDETEIEMLLDVPLHEDDHIQVQKDIPRTSKWLAGSLGSPQLNAETTPVRLERLQRVLHAFLSSCVGDMRTDRSASVTSISGESAAGPGTNKGFYMQGMNGIAFVVLQVLQDDEMAAFQFFRGMISRVLPHVFSISCRGLGKDNFDLFKSLAEVGTVLDEVIQMYLPQFHATLDAAGMPACLLAYKWFPTLFSDVSLTANHSQLRYDTLLAAWDVCLLLGVEGIFCVALALCSTAEEAVLSLGDDTTAEHVSSALVKVLCQIKPEDLTISVCEVLELCSHPVLLKLRNGHRRRLQLGYSPKQTIPVSTTQVSPMMVKDLDSGKMFQISTTGSMLLPARSASSLLVSSR</sequence>
<feature type="domain" description="PH" evidence="2">
    <location>
        <begin position="266"/>
        <end position="363"/>
    </location>
</feature>
<dbReference type="InterPro" id="IPR000195">
    <property type="entry name" value="Rab-GAP-TBC_dom"/>
</dbReference>
<evidence type="ECO:0000313" key="4">
    <source>
        <dbReference type="EMBL" id="DBA04725.1"/>
    </source>
</evidence>
<feature type="domain" description="Rab-GAP TBC" evidence="3">
    <location>
        <begin position="472"/>
        <end position="712"/>
    </location>
</feature>
<dbReference type="PANTHER" id="PTHR14336">
    <property type="entry name" value="TANDEM PH DOMAIN CONTAINING PROTEIN"/>
    <property type="match status" value="1"/>
</dbReference>
<dbReference type="PROSITE" id="PS50086">
    <property type="entry name" value="TBC_RABGAP"/>
    <property type="match status" value="1"/>
</dbReference>
<gene>
    <name evidence="4" type="ORF">N0F65_004362</name>
</gene>
<reference evidence="4" key="2">
    <citation type="journal article" date="2023" name="Microbiol Resour">
        <title>Decontamination and Annotation of the Draft Genome Sequence of the Oomycete Lagenidium giganteum ARSEF 373.</title>
        <authorList>
            <person name="Morgan W.R."/>
            <person name="Tartar A."/>
        </authorList>
    </citation>
    <scope>NUCLEOTIDE SEQUENCE</scope>
    <source>
        <strain evidence="4">ARSEF 373</strain>
    </source>
</reference>
<dbReference type="InterPro" id="IPR001849">
    <property type="entry name" value="PH_domain"/>
</dbReference>
<dbReference type="Proteomes" id="UP001146120">
    <property type="component" value="Unassembled WGS sequence"/>
</dbReference>
<feature type="region of interest" description="Disordered" evidence="1">
    <location>
        <begin position="401"/>
        <end position="442"/>
    </location>
</feature>
<accession>A0AAV2ZG47</accession>
<feature type="region of interest" description="Disordered" evidence="1">
    <location>
        <begin position="117"/>
        <end position="142"/>
    </location>
</feature>
<reference evidence="4" key="1">
    <citation type="submission" date="2022-11" db="EMBL/GenBank/DDBJ databases">
        <authorList>
            <person name="Morgan W.R."/>
            <person name="Tartar A."/>
        </authorList>
    </citation>
    <scope>NUCLEOTIDE SEQUENCE</scope>
    <source>
        <strain evidence="4">ARSEF 373</strain>
    </source>
</reference>
<name>A0AAV2ZG47_9STRA</name>
<dbReference type="Gene3D" id="1.10.472.80">
    <property type="entry name" value="Ypt/Rab-GAP domain of gyp1p, domain 3"/>
    <property type="match status" value="1"/>
</dbReference>
<evidence type="ECO:0000259" key="2">
    <source>
        <dbReference type="PROSITE" id="PS50003"/>
    </source>
</evidence>
<evidence type="ECO:0008006" key="6">
    <source>
        <dbReference type="Google" id="ProtNLM"/>
    </source>
</evidence>
<keyword evidence="5" id="KW-1185">Reference proteome</keyword>
<evidence type="ECO:0000256" key="1">
    <source>
        <dbReference type="SAM" id="MobiDB-lite"/>
    </source>
</evidence>
<dbReference type="Pfam" id="PF00169">
    <property type="entry name" value="PH"/>
    <property type="match status" value="2"/>
</dbReference>
<feature type="compositionally biased region" description="Basic and acidic residues" evidence="1">
    <location>
        <begin position="124"/>
        <end position="135"/>
    </location>
</feature>
<feature type="domain" description="PH" evidence="2">
    <location>
        <begin position="1"/>
        <end position="115"/>
    </location>
</feature>
<dbReference type="SUPFAM" id="SSF47923">
    <property type="entry name" value="Ypt/Rab-GAP domain of gyp1p"/>
    <property type="match status" value="1"/>
</dbReference>
<proteinExistence type="predicted"/>
<organism evidence="4 5">
    <name type="scientific">Lagenidium giganteum</name>
    <dbReference type="NCBI Taxonomy" id="4803"/>
    <lineage>
        <taxon>Eukaryota</taxon>
        <taxon>Sar</taxon>
        <taxon>Stramenopiles</taxon>
        <taxon>Oomycota</taxon>
        <taxon>Peronosporomycetes</taxon>
        <taxon>Pythiales</taxon>
        <taxon>Pythiaceae</taxon>
    </lineage>
</organism>
<dbReference type="InterPro" id="IPR051707">
    <property type="entry name" value="PI-Interact_SigTrans_Reg"/>
</dbReference>
<dbReference type="EMBL" id="DAKRPA010000005">
    <property type="protein sequence ID" value="DBA04725.1"/>
    <property type="molecule type" value="Genomic_DNA"/>
</dbReference>
<dbReference type="Gene3D" id="2.30.29.30">
    <property type="entry name" value="Pleckstrin-homology domain (PH domain)/Phosphotyrosine-binding domain (PTB)"/>
    <property type="match status" value="2"/>
</dbReference>
<dbReference type="InterPro" id="IPR035969">
    <property type="entry name" value="Rab-GAP_TBC_sf"/>
</dbReference>
<dbReference type="Gene3D" id="1.10.8.270">
    <property type="entry name" value="putative rabgap domain of human tbc1 domain family member 14 like domains"/>
    <property type="match status" value="1"/>
</dbReference>
<dbReference type="PROSITE" id="PS50003">
    <property type="entry name" value="PH_DOMAIN"/>
    <property type="match status" value="2"/>
</dbReference>
<protein>
    <recommendedName>
        <fullName evidence="6">TBC1 domain family member 2A</fullName>
    </recommendedName>
</protein>
<dbReference type="CDD" id="cd00821">
    <property type="entry name" value="PH"/>
    <property type="match status" value="1"/>
</dbReference>
<dbReference type="Pfam" id="PF00566">
    <property type="entry name" value="RabGAP-TBC"/>
    <property type="match status" value="1"/>
</dbReference>
<dbReference type="AlphaFoldDB" id="A0AAV2ZG47"/>
<evidence type="ECO:0000259" key="3">
    <source>
        <dbReference type="PROSITE" id="PS50086"/>
    </source>
</evidence>
<feature type="compositionally biased region" description="Polar residues" evidence="1">
    <location>
        <begin position="423"/>
        <end position="434"/>
    </location>
</feature>
<dbReference type="SUPFAM" id="SSF50729">
    <property type="entry name" value="PH domain-like"/>
    <property type="match status" value="2"/>
</dbReference>
<comment type="caution">
    <text evidence="4">The sequence shown here is derived from an EMBL/GenBank/DDBJ whole genome shotgun (WGS) entry which is preliminary data.</text>
</comment>
<evidence type="ECO:0000313" key="5">
    <source>
        <dbReference type="Proteomes" id="UP001146120"/>
    </source>
</evidence>
<feature type="compositionally biased region" description="Acidic residues" evidence="1">
    <location>
        <begin position="410"/>
        <end position="422"/>
    </location>
</feature>
<dbReference type="InterPro" id="IPR011993">
    <property type="entry name" value="PH-like_dom_sf"/>
</dbReference>
<dbReference type="SMART" id="SM00233">
    <property type="entry name" value="PH"/>
    <property type="match status" value="2"/>
</dbReference>